<dbReference type="PANTHER" id="PTHR11070:SF23">
    <property type="entry name" value="RECBCD ENZYME SUBUNIT RECB"/>
    <property type="match status" value="1"/>
</dbReference>
<comment type="catalytic activity">
    <reaction evidence="15">
        <text>Exonucleolytic cleavage (in the presence of ATP) in either 5'- to 3'- or 3'- to 5'-direction to yield 5'-phosphooligonucleotides.</text>
        <dbReference type="EC" id="3.1.11.5"/>
    </reaction>
</comment>
<dbReference type="RefSeq" id="WP_154562540.1">
    <property type="nucleotide sequence ID" value="NZ_VUMG01000002.1"/>
</dbReference>
<evidence type="ECO:0000256" key="11">
    <source>
        <dbReference type="ARBA" id="ARBA00023204"/>
    </source>
</evidence>
<dbReference type="InterPro" id="IPR038726">
    <property type="entry name" value="PDDEXK_AddAB-type"/>
</dbReference>
<gene>
    <name evidence="15" type="primary">recB</name>
    <name evidence="19" type="ORF">FYJ43_04835</name>
</gene>
<protein>
    <recommendedName>
        <fullName evidence="15">RecBCD enzyme subunit RecB</fullName>
        <ecNumber evidence="15">3.1.11.5</ecNumber>
        <ecNumber evidence="15">5.6.2.4</ecNumber>
    </recommendedName>
    <alternativeName>
        <fullName evidence="15">DNA 3'-5' helicase subunit RecB</fullName>
    </alternativeName>
    <alternativeName>
        <fullName evidence="15">Exonuclease V subunit RecB</fullName>
        <shortName evidence="15">ExoV subunit RecB</shortName>
    </alternativeName>
    <alternativeName>
        <fullName evidence="15">Helicase/nuclease RecBCD subunit RecB</fullName>
    </alternativeName>
</protein>
<evidence type="ECO:0000256" key="10">
    <source>
        <dbReference type="ARBA" id="ARBA00023125"/>
    </source>
</evidence>
<comment type="similarity">
    <text evidence="15">Belongs to the helicase family. UvrD subfamily.</text>
</comment>
<dbReference type="SUPFAM" id="SSF52540">
    <property type="entry name" value="P-loop containing nucleoside triphosphate hydrolases"/>
    <property type="match status" value="1"/>
</dbReference>
<dbReference type="GO" id="GO:0008854">
    <property type="term" value="F:exodeoxyribonuclease V activity"/>
    <property type="evidence" value="ECO:0007669"/>
    <property type="project" value="UniProtKB-EC"/>
</dbReference>
<keyword evidence="10 15" id="KW-0238">DNA-binding</keyword>
<dbReference type="GO" id="GO:0000287">
    <property type="term" value="F:magnesium ion binding"/>
    <property type="evidence" value="ECO:0007669"/>
    <property type="project" value="UniProtKB-UniRule"/>
</dbReference>
<evidence type="ECO:0000256" key="4">
    <source>
        <dbReference type="ARBA" id="ARBA00022763"/>
    </source>
</evidence>
<dbReference type="PANTHER" id="PTHR11070">
    <property type="entry name" value="UVRD / RECB / PCRA DNA HELICASE FAMILY MEMBER"/>
    <property type="match status" value="1"/>
</dbReference>
<comment type="catalytic activity">
    <reaction evidence="14 15">
        <text>ATP + H2O = ADP + phosphate + H(+)</text>
        <dbReference type="Rhea" id="RHEA:13065"/>
        <dbReference type="ChEBI" id="CHEBI:15377"/>
        <dbReference type="ChEBI" id="CHEBI:15378"/>
        <dbReference type="ChEBI" id="CHEBI:30616"/>
        <dbReference type="ChEBI" id="CHEBI:43474"/>
        <dbReference type="ChEBI" id="CHEBI:456216"/>
        <dbReference type="EC" id="5.6.2.4"/>
    </reaction>
</comment>
<evidence type="ECO:0000256" key="13">
    <source>
        <dbReference type="ARBA" id="ARBA00034617"/>
    </source>
</evidence>
<evidence type="ECO:0000259" key="18">
    <source>
        <dbReference type="PROSITE" id="PS51217"/>
    </source>
</evidence>
<keyword evidence="4 15" id="KW-0227">DNA damage</keyword>
<organism evidence="19 20">
    <name type="scientific">Cutibacterium porci</name>
    <dbReference type="NCBI Taxonomy" id="2605781"/>
    <lineage>
        <taxon>Bacteria</taxon>
        <taxon>Bacillati</taxon>
        <taxon>Actinomycetota</taxon>
        <taxon>Actinomycetes</taxon>
        <taxon>Propionibacteriales</taxon>
        <taxon>Propionibacteriaceae</taxon>
        <taxon>Cutibacterium</taxon>
    </lineage>
</organism>
<comment type="cofactor">
    <cofactor evidence="15">
        <name>Mg(2+)</name>
        <dbReference type="ChEBI" id="CHEBI:18420"/>
    </cofactor>
    <text evidence="15">Binds 1 Mg(2+) ion per subunit.</text>
</comment>
<dbReference type="GO" id="GO:0043138">
    <property type="term" value="F:3'-5' DNA helicase activity"/>
    <property type="evidence" value="ECO:0007669"/>
    <property type="project" value="UniProtKB-UniRule"/>
</dbReference>
<evidence type="ECO:0000259" key="17">
    <source>
        <dbReference type="PROSITE" id="PS51198"/>
    </source>
</evidence>
<dbReference type="Gene3D" id="3.40.50.300">
    <property type="entry name" value="P-loop containing nucleotide triphosphate hydrolases"/>
    <property type="match status" value="3"/>
</dbReference>
<evidence type="ECO:0000256" key="14">
    <source>
        <dbReference type="ARBA" id="ARBA00048988"/>
    </source>
</evidence>
<keyword evidence="12 15" id="KW-0413">Isomerase</keyword>
<comment type="function">
    <text evidence="15">A helicase/nuclease that prepares dsDNA breaks (DSB) for recombinational DNA repair. Binds to DSBs and unwinds DNA via a highly rapid and processive ATP-dependent bidirectional helicase activity. Unwinds dsDNA until it encounters a Chi (crossover hotspot instigator) sequence from the 3' direction. Cuts ssDNA a few nucleotides 3' to the Chi site. The properties and activities of the enzyme are changed at Chi. The Chi-altered holoenzyme produces a long 3'-ssDNA overhang and facilitates RecA-binding to the ssDNA for homologous DNA recombination and repair. Holoenzyme degrades any linearized DNA that is unable to undergo homologous recombination. In the holoenzyme this subunit contributes ATPase, 3'-5' helicase, exonuclease activity and loads RecA onto ssDNA.</text>
</comment>
<dbReference type="Pfam" id="PF12705">
    <property type="entry name" value="PDDEXK_1"/>
    <property type="match status" value="1"/>
</dbReference>
<feature type="domain" description="UvrD-like helicase C-terminal" evidence="18">
    <location>
        <begin position="328"/>
        <end position="618"/>
    </location>
</feature>
<comment type="catalytic activity">
    <reaction evidence="13 15">
        <text>Couples ATP hydrolysis with the unwinding of duplex DNA by translocating in the 3'-5' direction.</text>
        <dbReference type="EC" id="5.6.2.4"/>
    </reaction>
</comment>
<feature type="domain" description="UvrD-like helicase ATP-binding" evidence="17">
    <location>
        <begin position="1"/>
        <end position="327"/>
    </location>
</feature>
<evidence type="ECO:0000256" key="5">
    <source>
        <dbReference type="ARBA" id="ARBA00022801"/>
    </source>
</evidence>
<evidence type="ECO:0000256" key="2">
    <source>
        <dbReference type="ARBA" id="ARBA00022723"/>
    </source>
</evidence>
<keyword evidence="1 15" id="KW-0540">Nuclease</keyword>
<comment type="domain">
    <text evidence="15">The N-terminal DNA-binding domain is a ssDNA-dependent ATPase and has ATP-dependent 3'-5' helicase function. This domain interacts with RecC.</text>
</comment>
<sequence>MTTDIPFDITQPLPQGTVLLAASAGTGKTWTISAVCAKAIATGMVHIENLLLVTFNRSAAQELRGRVYERLVDTRQLLAGSRDPSDSFDKSLIELGPQGLKRVDVALDAFDRAIITTTHEFASRMLVELGVLSDHDPSSALVTDLTPLVTEVSDDHYLAQYVNSDRPPSVHEKRQLSWDVAVKFGEVPLSSDEDAQTPKQDIPTQDIEWARSIREDVRQRSRLRSVHTFDDLIGDLVAALRDPYRGPLACQTLAHRFGLVMVDEFQDTDPLQWEILRLAFHNHSNLWLIGDPKQSIYAFRGADVHAYQEAAQSVNHVFHLDVNYRADAPIVEAINSLFGNAQLGHGISMEPVTAHHSTSRITTSATDGPRYSWSQPFQIRCLEAPANAQLDTTLSDQLVTEDLVNQVIMMLEGGTVIDDGTHGVRPLHPNDIAILVRKRRRGAELATALSRAHQPAVFSGASSVWSSQAAEDLMTLLEALDNTDERLRTRLCLSDLIGATPADLAAPDSRVRSDVAIDLARWSSTWTVTGVWGTVEAALHRPDALARLVSMVGGERYITDLRQVAQEAHIAACQAQWTATATAAWIREQQQLTGNDDPRRLDSDHQAVTIMTIHEAKGLGFPVVLLPDIATGRKPKDAIRGPVVWHDGQRRVLDINSHGPDRSIAVNSHNEDEQGEDLRLLYVALTRARSAVRLWWSPCRRRHRWSAFQRLIEMNRATGELGTGNASTDPVTLAWLNSGPIATAIAPANQRSLTRTISTQRSSRVNARTLNRPIDTAFVHTSYSALTADLHAAMPTLTNALTDEPVDDESIDDSATGLCGLPGGTSFGTLVHAVLEYVDTAATDLSAEVLAITRKTLRTWPMPDVPPAELAAGLEQVLHSDLGMLAPGMTLADFPPAHRLAEMNFELAMSQSGRSSTVTDLASLLRDPSLVPPDDPIAGYGEILAHIPNTDQALRGFLTGSIDAVLRRPDGRHVIVDYKTNRIPGMSKLSPHMYDTRTMRAMMFSSHYPLQGLLYSAALHRFLASNLSGYDPATHLGPIGYLFVRGMAGLPASDGHMPDGVFTWHPKPELIEAISELLGGIHD</sequence>
<dbReference type="EMBL" id="VUMG01000002">
    <property type="protein sequence ID" value="MSS45377.1"/>
    <property type="molecule type" value="Genomic_DNA"/>
</dbReference>
<dbReference type="InterPro" id="IPR004586">
    <property type="entry name" value="RecB"/>
</dbReference>
<evidence type="ECO:0000256" key="8">
    <source>
        <dbReference type="ARBA" id="ARBA00022840"/>
    </source>
</evidence>
<dbReference type="Pfam" id="PF13361">
    <property type="entry name" value="UvrD_C"/>
    <property type="match status" value="1"/>
</dbReference>
<evidence type="ECO:0000256" key="15">
    <source>
        <dbReference type="HAMAP-Rule" id="MF_01485"/>
    </source>
</evidence>
<name>A0A7K0J624_9ACTN</name>
<dbReference type="InterPro" id="IPR011335">
    <property type="entry name" value="Restrct_endonuc-II-like"/>
</dbReference>
<dbReference type="Proteomes" id="UP000466104">
    <property type="component" value="Unassembled WGS sequence"/>
</dbReference>
<evidence type="ECO:0000313" key="20">
    <source>
        <dbReference type="Proteomes" id="UP000466104"/>
    </source>
</evidence>
<comment type="domain">
    <text evidence="15">The C-terminal domain has nuclease activity and interacts with RecD. It interacts with RecA, facilitating its loading onto ssDNA.</text>
</comment>
<keyword evidence="8 15" id="KW-0067">ATP-binding</keyword>
<evidence type="ECO:0000256" key="3">
    <source>
        <dbReference type="ARBA" id="ARBA00022741"/>
    </source>
</evidence>
<evidence type="ECO:0000256" key="1">
    <source>
        <dbReference type="ARBA" id="ARBA00022722"/>
    </source>
</evidence>
<dbReference type="Gene3D" id="1.10.486.10">
    <property type="entry name" value="PCRA, domain 4"/>
    <property type="match status" value="1"/>
</dbReference>
<keyword evidence="2 15" id="KW-0479">Metal-binding</keyword>
<feature type="region of interest" description="Nuclease activity, interacts with RecD and RecA" evidence="15">
    <location>
        <begin position="777"/>
        <end position="1083"/>
    </location>
</feature>
<dbReference type="HAMAP" id="MF_01485">
    <property type="entry name" value="RecB"/>
    <property type="match status" value="1"/>
</dbReference>
<comment type="subunit">
    <text evidence="15">Heterotrimer of RecB, RecC and RecD. All subunits contribute to DNA-binding. Interacts with RecA.</text>
</comment>
<dbReference type="AlphaFoldDB" id="A0A7K0J624"/>
<evidence type="ECO:0000256" key="6">
    <source>
        <dbReference type="ARBA" id="ARBA00022806"/>
    </source>
</evidence>
<comment type="miscellaneous">
    <text evidence="15">In the RecBCD complex, RecB has a slow 3'-5' helicase, an exonuclease activity and loads RecA onto ssDNA, RecD has a fast 5'-3' helicase activity, while RecC stimulates the ATPase and processivity of the RecB helicase and contributes to recognition of the Chi site.</text>
</comment>
<keyword evidence="7 15" id="KW-0269">Exonuclease</keyword>
<dbReference type="EC" id="3.1.11.5" evidence="15"/>
<feature type="binding site" evidence="15">
    <location>
        <position position="963"/>
    </location>
    <ligand>
        <name>Mg(2+)</name>
        <dbReference type="ChEBI" id="CHEBI:18420"/>
    </ligand>
</feature>
<dbReference type="SUPFAM" id="SSF52980">
    <property type="entry name" value="Restriction endonuclease-like"/>
    <property type="match status" value="1"/>
</dbReference>
<keyword evidence="3 15" id="KW-0547">Nucleotide-binding</keyword>
<dbReference type="Gene3D" id="3.90.320.10">
    <property type="match status" value="1"/>
</dbReference>
<keyword evidence="5 15" id="KW-0378">Hydrolase</keyword>
<evidence type="ECO:0000313" key="19">
    <source>
        <dbReference type="EMBL" id="MSS45377.1"/>
    </source>
</evidence>
<evidence type="ECO:0000256" key="12">
    <source>
        <dbReference type="ARBA" id="ARBA00023235"/>
    </source>
</evidence>
<dbReference type="GO" id="GO:0003677">
    <property type="term" value="F:DNA binding"/>
    <property type="evidence" value="ECO:0007669"/>
    <property type="project" value="UniProtKB-UniRule"/>
</dbReference>
<dbReference type="Pfam" id="PF00580">
    <property type="entry name" value="UvrD-helicase"/>
    <property type="match status" value="1"/>
</dbReference>
<dbReference type="GO" id="GO:0005829">
    <property type="term" value="C:cytosol"/>
    <property type="evidence" value="ECO:0007669"/>
    <property type="project" value="TreeGrafter"/>
</dbReference>
<comment type="caution">
    <text evidence="19">The sequence shown here is derived from an EMBL/GenBank/DDBJ whole genome shotgun (WGS) entry which is preliminary data.</text>
</comment>
<dbReference type="PROSITE" id="PS51217">
    <property type="entry name" value="UVRD_HELICASE_CTER"/>
    <property type="match status" value="1"/>
</dbReference>
<evidence type="ECO:0000256" key="9">
    <source>
        <dbReference type="ARBA" id="ARBA00022842"/>
    </source>
</evidence>
<proteinExistence type="inferred from homology"/>
<dbReference type="PROSITE" id="PS51198">
    <property type="entry name" value="UVRD_HELICASE_ATP_BIND"/>
    <property type="match status" value="1"/>
</dbReference>
<dbReference type="InterPro" id="IPR014017">
    <property type="entry name" value="DNA_helicase_UvrD-like_C"/>
</dbReference>
<keyword evidence="6 15" id="KW-0347">Helicase</keyword>
<dbReference type="InterPro" id="IPR014016">
    <property type="entry name" value="UvrD-like_ATP-bd"/>
</dbReference>
<feature type="binding site" evidence="16">
    <location>
        <begin position="22"/>
        <end position="29"/>
    </location>
    <ligand>
        <name>ATP</name>
        <dbReference type="ChEBI" id="CHEBI:30616"/>
    </ligand>
</feature>
<evidence type="ECO:0000256" key="16">
    <source>
        <dbReference type="PROSITE-ProRule" id="PRU00560"/>
    </source>
</evidence>
<feature type="active site" description="For nuclease activity" evidence="15">
    <location>
        <position position="977"/>
    </location>
</feature>
<feature type="region of interest" description="DNA-binding and helicase activity, interacts with RecC" evidence="15">
    <location>
        <begin position="1"/>
        <end position="742"/>
    </location>
</feature>
<dbReference type="InterPro" id="IPR027417">
    <property type="entry name" value="P-loop_NTPase"/>
</dbReference>
<keyword evidence="11 15" id="KW-0234">DNA repair</keyword>
<dbReference type="InterPro" id="IPR000212">
    <property type="entry name" value="DNA_helicase_UvrD/REP"/>
</dbReference>
<keyword evidence="20" id="KW-1185">Reference proteome</keyword>
<feature type="binding site" evidence="15">
    <location>
        <position position="977"/>
    </location>
    <ligand>
        <name>Mg(2+)</name>
        <dbReference type="ChEBI" id="CHEBI:18420"/>
    </ligand>
</feature>
<dbReference type="EC" id="5.6.2.4" evidence="15"/>
<dbReference type="GO" id="GO:0000724">
    <property type="term" value="P:double-strand break repair via homologous recombination"/>
    <property type="evidence" value="ECO:0007669"/>
    <property type="project" value="UniProtKB-UniRule"/>
</dbReference>
<keyword evidence="9 15" id="KW-0460">Magnesium</keyword>
<feature type="binding site" evidence="15">
    <location>
        <position position="832"/>
    </location>
    <ligand>
        <name>Mg(2+)</name>
        <dbReference type="ChEBI" id="CHEBI:18420"/>
    </ligand>
</feature>
<dbReference type="GO" id="GO:0009338">
    <property type="term" value="C:exodeoxyribonuclease V complex"/>
    <property type="evidence" value="ECO:0007669"/>
    <property type="project" value="TreeGrafter"/>
</dbReference>
<evidence type="ECO:0000256" key="7">
    <source>
        <dbReference type="ARBA" id="ARBA00022839"/>
    </source>
</evidence>
<dbReference type="CDD" id="cd22352">
    <property type="entry name" value="RecB_C-like"/>
    <property type="match status" value="1"/>
</dbReference>
<dbReference type="GO" id="GO:0005524">
    <property type="term" value="F:ATP binding"/>
    <property type="evidence" value="ECO:0007669"/>
    <property type="project" value="UniProtKB-UniRule"/>
</dbReference>
<reference evidence="19 20" key="1">
    <citation type="submission" date="2019-08" db="EMBL/GenBank/DDBJ databases">
        <title>In-depth cultivation of the pig gut microbiome towards novel bacterial diversity and tailored functional studies.</title>
        <authorList>
            <person name="Wylensek D."/>
            <person name="Hitch T.C.A."/>
            <person name="Clavel T."/>
        </authorList>
    </citation>
    <scope>NUCLEOTIDE SEQUENCE [LARGE SCALE GENOMIC DNA]</scope>
    <source>
        <strain evidence="19 20">WCA-380-WT-3A</strain>
    </source>
</reference>
<dbReference type="InterPro" id="IPR011604">
    <property type="entry name" value="PDDEXK-like_dom_sf"/>
</dbReference>
<accession>A0A7K0J624</accession>